<evidence type="ECO:0000313" key="9">
    <source>
        <dbReference type="EMBL" id="MDQ6408102.1"/>
    </source>
</evidence>
<keyword evidence="3 6" id="KW-0812">Transmembrane</keyword>
<dbReference type="EMBL" id="JAMXWF010000008">
    <property type="protein sequence ID" value="MDQ6408102.1"/>
    <property type="molecule type" value="Genomic_DNA"/>
</dbReference>
<dbReference type="GO" id="GO:0006825">
    <property type="term" value="P:copper ion transport"/>
    <property type="evidence" value="ECO:0007669"/>
    <property type="project" value="InterPro"/>
</dbReference>
<dbReference type="Pfam" id="PF05425">
    <property type="entry name" value="CopD"/>
    <property type="match status" value="1"/>
</dbReference>
<proteinExistence type="predicted"/>
<evidence type="ECO:0000256" key="6">
    <source>
        <dbReference type="SAM" id="Phobius"/>
    </source>
</evidence>
<dbReference type="EMBL" id="JAPKHW010000008">
    <property type="protein sequence ID" value="MCX4146276.1"/>
    <property type="molecule type" value="Genomic_DNA"/>
</dbReference>
<keyword evidence="5 6" id="KW-0472">Membrane</keyword>
<evidence type="ECO:0000313" key="8">
    <source>
        <dbReference type="EMBL" id="MCX4146276.1"/>
    </source>
</evidence>
<feature type="transmembrane region" description="Helical" evidence="6">
    <location>
        <begin position="230"/>
        <end position="252"/>
    </location>
</feature>
<evidence type="ECO:0000256" key="1">
    <source>
        <dbReference type="ARBA" id="ARBA00004651"/>
    </source>
</evidence>
<dbReference type="InterPro" id="IPR008457">
    <property type="entry name" value="Cu-R_CopD_dom"/>
</dbReference>
<dbReference type="AlphaFoldDB" id="A0AAP5BCU3"/>
<dbReference type="PANTHER" id="PTHR34820">
    <property type="entry name" value="INNER MEMBRANE PROTEIN YEBZ"/>
    <property type="match status" value="1"/>
</dbReference>
<dbReference type="RefSeq" id="WP_266257971.1">
    <property type="nucleotide sequence ID" value="NZ_JAMXWF010000008.1"/>
</dbReference>
<comment type="subcellular location">
    <subcellularLocation>
        <location evidence="1">Cell membrane</location>
        <topology evidence="1">Multi-pass membrane protein</topology>
    </subcellularLocation>
</comment>
<protein>
    <submittedName>
        <fullName evidence="9">CopD family protein</fullName>
    </submittedName>
</protein>
<feature type="transmembrane region" description="Helical" evidence="6">
    <location>
        <begin position="112"/>
        <end position="129"/>
    </location>
</feature>
<keyword evidence="2" id="KW-1003">Cell membrane</keyword>
<organism evidence="9 11">
    <name type="scientific">Paraburkholderia madseniana</name>
    <dbReference type="NCBI Taxonomy" id="2599607"/>
    <lineage>
        <taxon>Bacteria</taxon>
        <taxon>Pseudomonadati</taxon>
        <taxon>Pseudomonadota</taxon>
        <taxon>Betaproteobacteria</taxon>
        <taxon>Burkholderiales</taxon>
        <taxon>Burkholderiaceae</taxon>
        <taxon>Paraburkholderia</taxon>
    </lineage>
</organism>
<feature type="transmembrane region" description="Helical" evidence="6">
    <location>
        <begin position="44"/>
        <end position="64"/>
    </location>
</feature>
<reference evidence="9" key="1">
    <citation type="submission" date="2022-06" db="EMBL/GenBank/DDBJ databases">
        <title>PHB producers.</title>
        <authorList>
            <person name="Besaury L."/>
        </authorList>
    </citation>
    <scope>NUCLEOTIDE SEQUENCE</scope>
    <source>
        <strain evidence="9 10">SEWS6</strain>
    </source>
</reference>
<feature type="domain" description="Copper resistance protein D" evidence="7">
    <location>
        <begin position="190"/>
        <end position="294"/>
    </location>
</feature>
<evidence type="ECO:0000256" key="4">
    <source>
        <dbReference type="ARBA" id="ARBA00022989"/>
    </source>
</evidence>
<evidence type="ECO:0000313" key="11">
    <source>
        <dbReference type="Proteomes" id="UP001242288"/>
    </source>
</evidence>
<evidence type="ECO:0000259" key="7">
    <source>
        <dbReference type="Pfam" id="PF05425"/>
    </source>
</evidence>
<dbReference type="Proteomes" id="UP001242288">
    <property type="component" value="Unassembled WGS sequence"/>
</dbReference>
<keyword evidence="10" id="KW-1185">Reference proteome</keyword>
<sequence length="302" mass="31185">MDPLVVVEIVVAAAQDMLFAVAVGALACGTMLRLQEGPTPTSLVRWQLGALSGLTFTCGLYLWLQAAVVSGSPLSEAGPLVTVLLTQSHFGVASAVSCAGAILGIMGSIRGTRCAALVTATGLIVYAAGRVGSSHAADGGDFTLAEVIHFVHLCGMALWSGSVIVAAFVLSRWDVASSRTIEQRADFCVQLSHLATVSLGVVVVSGIYNATQDTAHLAAPLLSVQYGRVLTLKLVLVTLVVLLGGTNRMLILPQLQAASTSSDPLFHIAQRRFGRLLILEAVAMLAVLATAAMLGHTSPSAG</sequence>
<evidence type="ECO:0000256" key="2">
    <source>
        <dbReference type="ARBA" id="ARBA00022475"/>
    </source>
</evidence>
<dbReference type="InterPro" id="IPR032694">
    <property type="entry name" value="CopC/D"/>
</dbReference>
<dbReference type="GO" id="GO:0005886">
    <property type="term" value="C:plasma membrane"/>
    <property type="evidence" value="ECO:0007669"/>
    <property type="project" value="UniProtKB-SubCell"/>
</dbReference>
<name>A0AAP5BCU3_9BURK</name>
<evidence type="ECO:0000256" key="3">
    <source>
        <dbReference type="ARBA" id="ARBA00022692"/>
    </source>
</evidence>
<keyword evidence="4 6" id="KW-1133">Transmembrane helix</keyword>
<feature type="transmembrane region" description="Helical" evidence="6">
    <location>
        <begin position="273"/>
        <end position="294"/>
    </location>
</feature>
<dbReference type="Proteomes" id="UP001209412">
    <property type="component" value="Unassembled WGS sequence"/>
</dbReference>
<dbReference type="PANTHER" id="PTHR34820:SF4">
    <property type="entry name" value="INNER MEMBRANE PROTEIN YEBZ"/>
    <property type="match status" value="1"/>
</dbReference>
<evidence type="ECO:0000313" key="10">
    <source>
        <dbReference type="Proteomes" id="UP001209412"/>
    </source>
</evidence>
<feature type="transmembrane region" description="Helical" evidence="6">
    <location>
        <begin position="84"/>
        <end position="105"/>
    </location>
</feature>
<feature type="transmembrane region" description="Helical" evidence="6">
    <location>
        <begin position="191"/>
        <end position="210"/>
    </location>
</feature>
<gene>
    <name evidence="9" type="ORF">NIE36_12940</name>
    <name evidence="8" type="ORF">OSB80_12975</name>
</gene>
<feature type="transmembrane region" description="Helical" evidence="6">
    <location>
        <begin position="149"/>
        <end position="170"/>
    </location>
</feature>
<feature type="transmembrane region" description="Helical" evidence="6">
    <location>
        <begin position="6"/>
        <end position="32"/>
    </location>
</feature>
<evidence type="ECO:0000256" key="5">
    <source>
        <dbReference type="ARBA" id="ARBA00023136"/>
    </source>
</evidence>
<comment type="caution">
    <text evidence="9">The sequence shown here is derived from an EMBL/GenBank/DDBJ whole genome shotgun (WGS) entry which is preliminary data.</text>
</comment>
<accession>A0AAP5BCU3</accession>